<keyword evidence="3 12" id="KW-0813">Transport</keyword>
<name>Q2CGH7_OCEGH</name>
<keyword evidence="8 12" id="KW-1133">Transmembrane helix</keyword>
<keyword evidence="14" id="KW-0969">Cilium</keyword>
<comment type="subcellular location">
    <subcellularLocation>
        <location evidence="12">Cell membrane</location>
        <topology evidence="12">Multi-pass membrane protein</topology>
    </subcellularLocation>
    <subcellularLocation>
        <location evidence="12">Bacterial flagellum basal body</location>
    </subcellularLocation>
</comment>
<keyword evidence="9 12" id="KW-0472">Membrane</keyword>
<keyword evidence="5 12" id="KW-0812">Transmembrane</keyword>
<feature type="chain" id="PRO_5004207288" description="Flagellar biosynthetic protein FliP" evidence="13">
    <location>
        <begin position="33"/>
        <end position="282"/>
    </location>
</feature>
<dbReference type="NCBIfam" id="NF009438">
    <property type="entry name" value="PRK12797.1"/>
    <property type="match status" value="1"/>
</dbReference>
<dbReference type="InterPro" id="IPR005838">
    <property type="entry name" value="T3SS_IM_P"/>
</dbReference>
<dbReference type="NCBIfam" id="TIGR01103">
    <property type="entry name" value="fliP"/>
    <property type="match status" value="1"/>
</dbReference>
<keyword evidence="6 12" id="KW-1005">Bacterial flagellum biogenesis</keyword>
<dbReference type="Pfam" id="PF00813">
    <property type="entry name" value="FliP"/>
    <property type="match status" value="1"/>
</dbReference>
<dbReference type="PRINTS" id="PR00951">
    <property type="entry name" value="FLGBIOSNFLIP"/>
</dbReference>
<reference evidence="14 15" key="1">
    <citation type="journal article" date="2010" name="J. Bacteriol.">
        <title>Genome sequences of Oceanicola granulosus HTCC2516(T) and Oceanicola batsensis HTCC2597(TDelta).</title>
        <authorList>
            <person name="Thrash J.C."/>
            <person name="Cho J.C."/>
            <person name="Vergin K.L."/>
            <person name="Giovannoni S.J."/>
        </authorList>
    </citation>
    <scope>NUCLEOTIDE SEQUENCE [LARGE SCALE GENOMIC DNA]</scope>
    <source>
        <strain evidence="15">ATCC BAA-861 / DSM 15982 / KCTC 12143 / HTCC2516</strain>
    </source>
</reference>
<evidence type="ECO:0000256" key="4">
    <source>
        <dbReference type="ARBA" id="ARBA00022475"/>
    </source>
</evidence>
<evidence type="ECO:0000313" key="15">
    <source>
        <dbReference type="Proteomes" id="UP000003635"/>
    </source>
</evidence>
<dbReference type="HOGENOM" id="CLU_042028_0_0_5"/>
<evidence type="ECO:0000256" key="11">
    <source>
        <dbReference type="ARBA" id="ARBA00023225"/>
    </source>
</evidence>
<evidence type="ECO:0000256" key="10">
    <source>
        <dbReference type="ARBA" id="ARBA00023143"/>
    </source>
</evidence>
<evidence type="ECO:0000256" key="3">
    <source>
        <dbReference type="ARBA" id="ARBA00022448"/>
    </source>
</evidence>
<feature type="transmembrane region" description="Helical" evidence="12">
    <location>
        <begin position="249"/>
        <end position="268"/>
    </location>
</feature>
<comment type="similarity">
    <text evidence="1 12">Belongs to the FliP/MopC/SpaP family.</text>
</comment>
<dbReference type="PROSITE" id="PS01061">
    <property type="entry name" value="FLIP_2"/>
    <property type="match status" value="1"/>
</dbReference>
<keyword evidence="13" id="KW-0732">Signal</keyword>
<dbReference type="eggNOG" id="COG1338">
    <property type="taxonomic scope" value="Bacteria"/>
</dbReference>
<feature type="signal peptide" evidence="13">
    <location>
        <begin position="1"/>
        <end position="32"/>
    </location>
</feature>
<dbReference type="AlphaFoldDB" id="Q2CGH7"/>
<comment type="caution">
    <text evidence="14">The sequence shown here is derived from an EMBL/GenBank/DDBJ whole genome shotgun (WGS) entry which is preliminary data.</text>
</comment>
<accession>Q2CGH7</accession>
<keyword evidence="14" id="KW-0966">Cell projection</keyword>
<dbReference type="STRING" id="314256.OG2516_06746"/>
<dbReference type="Proteomes" id="UP000003635">
    <property type="component" value="Unassembled WGS sequence"/>
</dbReference>
<keyword evidence="4 12" id="KW-1003">Cell membrane</keyword>
<feature type="transmembrane region" description="Helical" evidence="12">
    <location>
        <begin position="215"/>
        <end position="237"/>
    </location>
</feature>
<comment type="function">
    <text evidence="12">Plays a role in the flagellum-specific transport system.</text>
</comment>
<dbReference type="GO" id="GO:0009425">
    <property type="term" value="C:bacterial-type flagellum basal body"/>
    <property type="evidence" value="ECO:0007669"/>
    <property type="project" value="UniProtKB-SubCell"/>
</dbReference>
<evidence type="ECO:0000256" key="6">
    <source>
        <dbReference type="ARBA" id="ARBA00022795"/>
    </source>
</evidence>
<feature type="transmembrane region" description="Helical" evidence="12">
    <location>
        <begin position="63"/>
        <end position="96"/>
    </location>
</feature>
<evidence type="ECO:0000256" key="7">
    <source>
        <dbReference type="ARBA" id="ARBA00022927"/>
    </source>
</evidence>
<protein>
    <recommendedName>
        <fullName evidence="2 12">Flagellar biosynthetic protein FliP</fullName>
    </recommendedName>
</protein>
<keyword evidence="7 12" id="KW-0653">Protein transport</keyword>
<keyword evidence="14" id="KW-0282">Flagellum</keyword>
<dbReference type="EMBL" id="AAOT01000009">
    <property type="protein sequence ID" value="EAR51741.1"/>
    <property type="molecule type" value="Genomic_DNA"/>
</dbReference>
<evidence type="ECO:0000256" key="9">
    <source>
        <dbReference type="ARBA" id="ARBA00023136"/>
    </source>
</evidence>
<dbReference type="PANTHER" id="PTHR30587">
    <property type="entry name" value="FLAGELLAR BIOSYNTHETIC PROTEIN FLIP"/>
    <property type="match status" value="1"/>
</dbReference>
<evidence type="ECO:0000256" key="1">
    <source>
        <dbReference type="ARBA" id="ARBA00006257"/>
    </source>
</evidence>
<evidence type="ECO:0000256" key="8">
    <source>
        <dbReference type="ARBA" id="ARBA00022989"/>
    </source>
</evidence>
<keyword evidence="10" id="KW-0975">Bacterial flagellum</keyword>
<evidence type="ECO:0000256" key="2">
    <source>
        <dbReference type="ARBA" id="ARBA00021714"/>
    </source>
</evidence>
<sequence length="282" mass="30031">MMPLRPGLPSRAPAATLAAATLLLLVAGPAAAQDGGELLGAISDALSDQPAGADGTSELSGRILQLIALITVLSLAPGLLIVMTSFTRFVIVFSILRSALGLNQTPPNVVLTSMALFMTFFVMQPVFEDAWEDGLQPLMSNAITEEQAVERIADPFKTFMFANTRPVDLDLFREIAARAGGDDAGAIELPPPETAADASWRELVPAFMISELRRAFTIGFLIFLPFIAIDLIVASILMSAGMMMLPPVLISLPFKVIFFVLIDGWHMLAGSLIESYLPAAGG</sequence>
<dbReference type="PRINTS" id="PR01302">
    <property type="entry name" value="TYPE3IMPPROT"/>
</dbReference>
<dbReference type="PANTHER" id="PTHR30587:SF0">
    <property type="entry name" value="FLAGELLAR BIOSYNTHETIC PROTEIN FLIP"/>
    <property type="match status" value="1"/>
</dbReference>
<evidence type="ECO:0000313" key="14">
    <source>
        <dbReference type="EMBL" id="EAR51741.1"/>
    </source>
</evidence>
<dbReference type="OrthoDB" id="9805111at2"/>
<keyword evidence="15" id="KW-1185">Reference proteome</keyword>
<feature type="transmembrane region" description="Helical" evidence="12">
    <location>
        <begin position="108"/>
        <end position="127"/>
    </location>
</feature>
<dbReference type="GO" id="GO:0009306">
    <property type="term" value="P:protein secretion"/>
    <property type="evidence" value="ECO:0007669"/>
    <property type="project" value="UniProtKB-UniRule"/>
</dbReference>
<organism evidence="14 15">
    <name type="scientific">Oceanicola granulosus (strain ATCC BAA-861 / DSM 15982 / KCTC 12143 / HTCC2516)</name>
    <dbReference type="NCBI Taxonomy" id="314256"/>
    <lineage>
        <taxon>Bacteria</taxon>
        <taxon>Pseudomonadati</taxon>
        <taxon>Pseudomonadota</taxon>
        <taxon>Alphaproteobacteria</taxon>
        <taxon>Rhodobacterales</taxon>
        <taxon>Roseobacteraceae</taxon>
        <taxon>Oceanicola</taxon>
    </lineage>
</organism>
<dbReference type="InterPro" id="IPR005837">
    <property type="entry name" value="FliP"/>
</dbReference>
<proteinExistence type="inferred from homology"/>
<evidence type="ECO:0000256" key="12">
    <source>
        <dbReference type="RuleBase" id="RU362069"/>
    </source>
</evidence>
<keyword evidence="11 12" id="KW-1006">Bacterial flagellum protein export</keyword>
<evidence type="ECO:0000256" key="5">
    <source>
        <dbReference type="ARBA" id="ARBA00022692"/>
    </source>
</evidence>
<gene>
    <name evidence="12" type="primary">fliP</name>
    <name evidence="14" type="ORF">OG2516_06746</name>
</gene>
<dbReference type="RefSeq" id="WP_007254875.1">
    <property type="nucleotide sequence ID" value="NZ_CH724107.1"/>
</dbReference>
<evidence type="ECO:0000256" key="13">
    <source>
        <dbReference type="SAM" id="SignalP"/>
    </source>
</evidence>
<dbReference type="GO" id="GO:0044781">
    <property type="term" value="P:bacterial-type flagellum organization"/>
    <property type="evidence" value="ECO:0007669"/>
    <property type="project" value="UniProtKB-UniRule"/>
</dbReference>
<dbReference type="GO" id="GO:0005886">
    <property type="term" value="C:plasma membrane"/>
    <property type="evidence" value="ECO:0007669"/>
    <property type="project" value="UniProtKB-SubCell"/>
</dbReference>